<feature type="domain" description="Dynein regulatory complex protein 1/2 N-terminal" evidence="13">
    <location>
        <begin position="29"/>
        <end position="126"/>
    </location>
</feature>
<accession>A0A8T0GXM8</accession>
<evidence type="ECO:0000313" key="15">
    <source>
        <dbReference type="Proteomes" id="UP000822688"/>
    </source>
</evidence>
<evidence type="ECO:0000256" key="5">
    <source>
        <dbReference type="ARBA" id="ARBA00023069"/>
    </source>
</evidence>
<reference evidence="14" key="1">
    <citation type="submission" date="2020-06" db="EMBL/GenBank/DDBJ databases">
        <title>WGS assembly of Ceratodon purpureus strain R40.</title>
        <authorList>
            <person name="Carey S.B."/>
            <person name="Jenkins J."/>
            <person name="Shu S."/>
            <person name="Lovell J.T."/>
            <person name="Sreedasyam A."/>
            <person name="Maumus F."/>
            <person name="Tiley G.P."/>
            <person name="Fernandez-Pozo N."/>
            <person name="Barry K."/>
            <person name="Chen C."/>
            <person name="Wang M."/>
            <person name="Lipzen A."/>
            <person name="Daum C."/>
            <person name="Saski C.A."/>
            <person name="Payton A.C."/>
            <person name="Mcbreen J.C."/>
            <person name="Conrad R.E."/>
            <person name="Kollar L.M."/>
            <person name="Olsson S."/>
            <person name="Huttunen S."/>
            <person name="Landis J.B."/>
            <person name="Wickett N.J."/>
            <person name="Johnson M.G."/>
            <person name="Rensing S.A."/>
            <person name="Grimwood J."/>
            <person name="Schmutz J."/>
            <person name="Mcdaniel S.F."/>
        </authorList>
    </citation>
    <scope>NUCLEOTIDE SEQUENCE</scope>
    <source>
        <strain evidence="14">R40</strain>
    </source>
</reference>
<name>A0A8T0GXM8_CERPU</name>
<dbReference type="InterPro" id="IPR039750">
    <property type="entry name" value="DRC1/DRC2"/>
</dbReference>
<evidence type="ECO:0000259" key="13">
    <source>
        <dbReference type="Pfam" id="PF14772"/>
    </source>
</evidence>
<comment type="subcellular location">
    <subcellularLocation>
        <location evidence="1">Cytoplasm</location>
        <location evidence="1">Cytoskeleton</location>
        <location evidence="1">Flagellum axoneme</location>
    </subcellularLocation>
    <subcellularLocation>
        <location evidence="8">Cytoplasm</location>
        <location evidence="8">Cytoskeleton</location>
        <location evidence="8">Flagellum basal body</location>
    </subcellularLocation>
</comment>
<evidence type="ECO:0000256" key="3">
    <source>
        <dbReference type="ARBA" id="ARBA00022846"/>
    </source>
</evidence>
<evidence type="ECO:0000256" key="9">
    <source>
        <dbReference type="ARBA" id="ARBA00038424"/>
    </source>
</evidence>
<keyword evidence="5" id="KW-0969">Cilium</keyword>
<dbReference type="GO" id="GO:0003352">
    <property type="term" value="P:regulation of cilium movement"/>
    <property type="evidence" value="ECO:0007669"/>
    <property type="project" value="TreeGrafter"/>
</dbReference>
<evidence type="ECO:0000256" key="11">
    <source>
        <dbReference type="ARBA" id="ARBA00045865"/>
    </source>
</evidence>
<keyword evidence="4" id="KW-0175">Coiled coil</keyword>
<dbReference type="AlphaFoldDB" id="A0A8T0GXM8"/>
<evidence type="ECO:0000256" key="7">
    <source>
        <dbReference type="ARBA" id="ARBA00023273"/>
    </source>
</evidence>
<keyword evidence="3" id="KW-0282">Flagellum</keyword>
<dbReference type="PANTHER" id="PTHR21625:SF0">
    <property type="entry name" value="DYNEIN REGULATORY COMPLEX SUBUNIT 2"/>
    <property type="match status" value="1"/>
</dbReference>
<dbReference type="GO" id="GO:0005858">
    <property type="term" value="C:axonemal dynein complex"/>
    <property type="evidence" value="ECO:0007669"/>
    <property type="project" value="InterPro"/>
</dbReference>
<dbReference type="GO" id="GO:0060285">
    <property type="term" value="P:cilium-dependent cell motility"/>
    <property type="evidence" value="ECO:0007669"/>
    <property type="project" value="TreeGrafter"/>
</dbReference>
<proteinExistence type="inferred from homology"/>
<organism evidence="14 15">
    <name type="scientific">Ceratodon purpureus</name>
    <name type="common">Fire moss</name>
    <name type="synonym">Dicranum purpureum</name>
    <dbReference type="NCBI Taxonomy" id="3225"/>
    <lineage>
        <taxon>Eukaryota</taxon>
        <taxon>Viridiplantae</taxon>
        <taxon>Streptophyta</taxon>
        <taxon>Embryophyta</taxon>
        <taxon>Bryophyta</taxon>
        <taxon>Bryophytina</taxon>
        <taxon>Bryopsida</taxon>
        <taxon>Dicranidae</taxon>
        <taxon>Pseudoditrichales</taxon>
        <taxon>Ditrichaceae</taxon>
        <taxon>Ceratodon</taxon>
    </lineage>
</organism>
<evidence type="ECO:0000256" key="6">
    <source>
        <dbReference type="ARBA" id="ARBA00023212"/>
    </source>
</evidence>
<keyword evidence="15" id="KW-1185">Reference proteome</keyword>
<evidence type="ECO:0000313" key="14">
    <source>
        <dbReference type="EMBL" id="KAG0562864.1"/>
    </source>
</evidence>
<feature type="region of interest" description="Disordered" evidence="12">
    <location>
        <begin position="539"/>
        <end position="569"/>
    </location>
</feature>
<dbReference type="EMBL" id="CM026430">
    <property type="protein sequence ID" value="KAG0562864.1"/>
    <property type="molecule type" value="Genomic_DNA"/>
</dbReference>
<gene>
    <name evidence="14" type="ORF">KC19_9G177400</name>
</gene>
<evidence type="ECO:0000256" key="8">
    <source>
        <dbReference type="ARBA" id="ARBA00037841"/>
    </source>
</evidence>
<evidence type="ECO:0000256" key="2">
    <source>
        <dbReference type="ARBA" id="ARBA00022490"/>
    </source>
</evidence>
<evidence type="ECO:0000256" key="4">
    <source>
        <dbReference type="ARBA" id="ARBA00023054"/>
    </source>
</evidence>
<comment type="function">
    <text evidence="11">Component of the nexin-dynein regulatory complex (N-DRC), a key regulator of ciliary/flagellar motility which maintains the alignment and integrity of the distal axoneme and regulates microtubule sliding in motile axonemes. Plays a critical role in the assembly of N-DRC and also stabilizes the assembly of multiple inner dynein arms and radial spokes. Coassembles with DRC1 to form a central scaffold needed for assembly of the N-DRC and its attachment to the outer doublet microtubules.</text>
</comment>
<dbReference type="PANTHER" id="PTHR21625">
    <property type="entry name" value="NYD-SP28 PROTEIN"/>
    <property type="match status" value="1"/>
</dbReference>
<dbReference type="GO" id="GO:0070286">
    <property type="term" value="P:axonemal dynein complex assembly"/>
    <property type="evidence" value="ECO:0007669"/>
    <property type="project" value="InterPro"/>
</dbReference>
<evidence type="ECO:0000256" key="10">
    <source>
        <dbReference type="ARBA" id="ARBA00040899"/>
    </source>
</evidence>
<dbReference type="Proteomes" id="UP000822688">
    <property type="component" value="Chromosome 9"/>
</dbReference>
<keyword evidence="6" id="KW-0206">Cytoskeleton</keyword>
<keyword evidence="2" id="KW-0963">Cytoplasm</keyword>
<comment type="similarity">
    <text evidence="9">Belongs to the DRC2 family.</text>
</comment>
<sequence length="569" mass="67138">MAPKPEEEVPVKKQKKPLTEEEKIAKAEHAALVAEETRKKVIRDRRIAIKQAMVEEEKRSKLSMLQMHKTWRNIMREQSVQELRKDIAWMSQKHVHEVEIKDRVIRDFCKQLEESENQHQEAMSRHFIIMDNMIAMHDVRKQQMENNFQVQLDSLNQSFFSERDTMTQQHSDLKKDIAKMITLMKAYFDEELDDKRQEYEIVLEDLKNKNKEDYNVMKLQNEVKIEQMERDIDKTHHDYVQKTKGMEEEFKLLQKRDRMTSKTIEKRMQELLMFHNQTAYMKSALVIKGKQWDDANKHIFDEKWRLNAHFIKLKRSLGNYALMEHDNLKKTSTSVYEATEALKKFLVFLHKLQTLARLNGKLETEHEEIFPFNPLYVSSIPTAPLEGLDEELTKAAKDDKCYMHGNQPKAGWEVADDVIRGEPVPGKVIPKQEKRFQVEMRISFPSDDPNEGPPLPKTSTYHWSSYAVDDNGNEVAELDYLQNFQKRYNKVMLDKMALQLERRKLIAENQKLQTAMGKWLDGYTFTEKAKTRANSLMGVDRCKMKPPPPRKSTIFIKVPKKKPAPPEEE</sequence>
<keyword evidence="7" id="KW-0966">Cell projection</keyword>
<feature type="region of interest" description="Disordered" evidence="12">
    <location>
        <begin position="1"/>
        <end position="22"/>
    </location>
</feature>
<dbReference type="Pfam" id="PF14772">
    <property type="entry name" value="NYD-SP28"/>
    <property type="match status" value="1"/>
</dbReference>
<evidence type="ECO:0000256" key="12">
    <source>
        <dbReference type="SAM" id="MobiDB-lite"/>
    </source>
</evidence>
<evidence type="ECO:0000256" key="1">
    <source>
        <dbReference type="ARBA" id="ARBA00004611"/>
    </source>
</evidence>
<protein>
    <recommendedName>
        <fullName evidence="10">Dynein regulatory complex subunit 2</fullName>
    </recommendedName>
</protein>
<dbReference type="InterPro" id="IPR039505">
    <property type="entry name" value="DRC1/2_N"/>
</dbReference>
<comment type="caution">
    <text evidence="14">The sequence shown here is derived from an EMBL/GenBank/DDBJ whole genome shotgun (WGS) entry which is preliminary data.</text>
</comment>